<dbReference type="SMART" id="SM00389">
    <property type="entry name" value="HOX"/>
    <property type="match status" value="1"/>
</dbReference>
<evidence type="ECO:0000256" key="4">
    <source>
        <dbReference type="ARBA" id="ARBA00023015"/>
    </source>
</evidence>
<evidence type="ECO:0000256" key="9">
    <source>
        <dbReference type="ARBA" id="ARBA00023242"/>
    </source>
</evidence>
<evidence type="ECO:0000256" key="5">
    <source>
        <dbReference type="ARBA" id="ARBA00023054"/>
    </source>
</evidence>
<evidence type="ECO:0000259" key="15">
    <source>
        <dbReference type="PROSITE" id="PS50848"/>
    </source>
</evidence>
<sequence>MVERAMLMASGGGSSSCSKSKSKNGNGNRREDGGKYARYTAKQLEVLEKVYAECPKPSYSRRKELINEYPILSNVQSKQIKVWFQNRRCRDKLKKEASQLQSVNKTLNATNKLLMEENARLQKQVSQLVYENEHMRQQLQNVSTTTTDTCRGTVVNSSQHSLRTANNPTGLLSLAEETMREFLSKATGTVVDWVPIPGMKPGPNSAGTVAISHNCDGVAARACTLVSLKPTEIMEILKDRPSWFRDCRNQEVFAKFPAGNGGIIELIYMQFYAPTTLSPARDFWTLRYTSTLEDGSLVVCEKSMSGSGAGPNPSAASQFIRAKMQASGYLIRPYEGGGSIIHIVDHLDLEALFVPEFLRPLYESSKLVAQKMTVAALHHVGEIARERIGGVRHALGKQPAALRSFSQRLSRGFNDAVNGFRDDGWSLMNCDAAEDLIICVNSTKNFCTFSNSNSDLSLSGGILCAKASILLQDVSPAMLIRFLREHRSEWADFSVEAHSAASLKAGSFALSGLNSTQFSDSAVLLGHTVNNDEILEIIRLEGHALSQKDAFLFRNICLLQICNGVETNAIEACSELIFAPIDEGLPDDALLLSSGFRILPLDSKTQGALTAQQTRNLGSNLEACTATRQTARDSSLSNDSCSMLIIAFQFPFESHLQENVATLAQQYIRNVISSVQRVTKAITPSGLSPHVGLKVTPDFPEAATLSNWICQSYSSSLGAELLPSGCQSDSVLEQLWHHQYALLCCSFELLPVCLFANQAGLGMLETTLASLEEITLAQIFDESGMEALNSILPIIMQQGFAILSSGTCMSVMKHGVYYEQAIAWKVLAEDGALHCLAFAFINWSFI</sequence>
<dbReference type="InterPro" id="IPR009057">
    <property type="entry name" value="Homeodomain-like_sf"/>
</dbReference>
<dbReference type="Pfam" id="PF00046">
    <property type="entry name" value="Homeodomain"/>
    <property type="match status" value="1"/>
</dbReference>
<feature type="region of interest" description="Disordered" evidence="13">
    <location>
        <begin position="1"/>
        <end position="35"/>
    </location>
</feature>
<dbReference type="PANTHER" id="PTHR45950">
    <property type="entry name" value="HOMEOBOX-LEUCINE ZIPPER PROTEIN ATHB-14"/>
    <property type="match status" value="1"/>
</dbReference>
<evidence type="ECO:0000256" key="2">
    <source>
        <dbReference type="ARBA" id="ARBA00010338"/>
    </source>
</evidence>
<dbReference type="CDD" id="cd14686">
    <property type="entry name" value="bZIP"/>
    <property type="match status" value="1"/>
</dbReference>
<protein>
    <recommendedName>
        <fullName evidence="18">Homeobox domain-containing protein</fullName>
    </recommendedName>
</protein>
<dbReference type="InterPro" id="IPR002913">
    <property type="entry name" value="START_lipid-bd_dom"/>
</dbReference>
<dbReference type="PROSITE" id="PS50848">
    <property type="entry name" value="START"/>
    <property type="match status" value="1"/>
</dbReference>
<feature type="compositionally biased region" description="Low complexity" evidence="13">
    <location>
        <begin position="15"/>
        <end position="27"/>
    </location>
</feature>
<keyword evidence="6 10" id="KW-0238">DNA-binding</keyword>
<dbReference type="EMBL" id="CM018037">
    <property type="protein sequence ID" value="KAA8539315.1"/>
    <property type="molecule type" value="Genomic_DNA"/>
</dbReference>
<evidence type="ECO:0000313" key="16">
    <source>
        <dbReference type="EMBL" id="KAA8539315.1"/>
    </source>
</evidence>
<evidence type="ECO:0000256" key="1">
    <source>
        <dbReference type="ARBA" id="ARBA00004123"/>
    </source>
</evidence>
<dbReference type="OrthoDB" id="6159439at2759"/>
<keyword evidence="3" id="KW-0221">Differentiation</keyword>
<dbReference type="SUPFAM" id="SSF55961">
    <property type="entry name" value="Bet v1-like"/>
    <property type="match status" value="1"/>
</dbReference>
<evidence type="ECO:0000256" key="11">
    <source>
        <dbReference type="RuleBase" id="RU000682"/>
    </source>
</evidence>
<evidence type="ECO:0000256" key="3">
    <source>
        <dbReference type="ARBA" id="ARBA00022782"/>
    </source>
</evidence>
<keyword evidence="17" id="KW-1185">Reference proteome</keyword>
<dbReference type="PROSITE" id="PS51257">
    <property type="entry name" value="PROKAR_LIPOPROTEIN"/>
    <property type="match status" value="1"/>
</dbReference>
<dbReference type="InterPro" id="IPR023393">
    <property type="entry name" value="START-like_dom_sf"/>
</dbReference>
<evidence type="ECO:0008006" key="18">
    <source>
        <dbReference type="Google" id="ProtNLM"/>
    </source>
</evidence>
<name>A0A5J5B7T6_9ASTE</name>
<evidence type="ECO:0000313" key="17">
    <source>
        <dbReference type="Proteomes" id="UP000325577"/>
    </source>
</evidence>
<keyword evidence="7 10" id="KW-0371">Homeobox</keyword>
<dbReference type="Pfam" id="PF01852">
    <property type="entry name" value="START"/>
    <property type="match status" value="1"/>
</dbReference>
<feature type="DNA-binding region" description="Homeobox" evidence="10">
    <location>
        <begin position="32"/>
        <end position="95"/>
    </location>
</feature>
<evidence type="ECO:0000259" key="14">
    <source>
        <dbReference type="PROSITE" id="PS50071"/>
    </source>
</evidence>
<gene>
    <name evidence="16" type="ORF">F0562_026007</name>
</gene>
<dbReference type="Pfam" id="PF08670">
    <property type="entry name" value="MEKHLA"/>
    <property type="match status" value="1"/>
</dbReference>
<evidence type="ECO:0000256" key="12">
    <source>
        <dbReference type="SAM" id="Coils"/>
    </source>
</evidence>
<dbReference type="AlphaFoldDB" id="A0A5J5B7T6"/>
<feature type="domain" description="Homeobox" evidence="14">
    <location>
        <begin position="30"/>
        <end position="94"/>
    </location>
</feature>
<accession>A0A5J5B7T6</accession>
<feature type="domain" description="START" evidence="15">
    <location>
        <begin position="164"/>
        <end position="365"/>
    </location>
</feature>
<keyword evidence="5 12" id="KW-0175">Coiled coil</keyword>
<dbReference type="PANTHER" id="PTHR45950:SF10">
    <property type="entry name" value="HOMEOBOX-LEUCINE ZIPPER PROTEIN REVOLUTA"/>
    <property type="match status" value="1"/>
</dbReference>
<dbReference type="InterPro" id="IPR013978">
    <property type="entry name" value="MEKHLA"/>
</dbReference>
<dbReference type="Proteomes" id="UP000325577">
    <property type="component" value="Linkage Group LG14"/>
</dbReference>
<organism evidence="16 17">
    <name type="scientific">Nyssa sinensis</name>
    <dbReference type="NCBI Taxonomy" id="561372"/>
    <lineage>
        <taxon>Eukaryota</taxon>
        <taxon>Viridiplantae</taxon>
        <taxon>Streptophyta</taxon>
        <taxon>Embryophyta</taxon>
        <taxon>Tracheophyta</taxon>
        <taxon>Spermatophyta</taxon>
        <taxon>Magnoliopsida</taxon>
        <taxon>eudicotyledons</taxon>
        <taxon>Gunneridae</taxon>
        <taxon>Pentapetalae</taxon>
        <taxon>asterids</taxon>
        <taxon>Cornales</taxon>
        <taxon>Nyssaceae</taxon>
        <taxon>Nyssa</taxon>
    </lineage>
</organism>
<dbReference type="InterPro" id="IPR044830">
    <property type="entry name" value="HD-Zip_III"/>
</dbReference>
<evidence type="ECO:0000256" key="8">
    <source>
        <dbReference type="ARBA" id="ARBA00023163"/>
    </source>
</evidence>
<dbReference type="CDD" id="cd00086">
    <property type="entry name" value="homeodomain"/>
    <property type="match status" value="1"/>
</dbReference>
<dbReference type="SUPFAM" id="SSF46689">
    <property type="entry name" value="Homeodomain-like"/>
    <property type="match status" value="1"/>
</dbReference>
<dbReference type="GO" id="GO:0003700">
    <property type="term" value="F:DNA-binding transcription factor activity"/>
    <property type="evidence" value="ECO:0007669"/>
    <property type="project" value="InterPro"/>
</dbReference>
<evidence type="ECO:0000256" key="6">
    <source>
        <dbReference type="ARBA" id="ARBA00023125"/>
    </source>
</evidence>
<dbReference type="SMART" id="SM00234">
    <property type="entry name" value="START"/>
    <property type="match status" value="1"/>
</dbReference>
<dbReference type="InterPro" id="IPR001356">
    <property type="entry name" value="HD"/>
</dbReference>
<dbReference type="GO" id="GO:0030154">
    <property type="term" value="P:cell differentiation"/>
    <property type="evidence" value="ECO:0007669"/>
    <property type="project" value="UniProtKB-KW"/>
</dbReference>
<dbReference type="GO" id="GO:0003677">
    <property type="term" value="F:DNA binding"/>
    <property type="evidence" value="ECO:0007669"/>
    <property type="project" value="UniProtKB-UniRule"/>
</dbReference>
<evidence type="ECO:0000256" key="13">
    <source>
        <dbReference type="SAM" id="MobiDB-lite"/>
    </source>
</evidence>
<comment type="similarity">
    <text evidence="2">Belongs to the HD-ZIP homeobox family. Class III subfamily.</text>
</comment>
<dbReference type="Gene3D" id="3.30.530.20">
    <property type="match status" value="1"/>
</dbReference>
<proteinExistence type="inferred from homology"/>
<keyword evidence="9 10" id="KW-0539">Nucleus</keyword>
<reference evidence="16 17" key="1">
    <citation type="submission" date="2019-09" db="EMBL/GenBank/DDBJ databases">
        <title>A chromosome-level genome assembly of the Chinese tupelo Nyssa sinensis.</title>
        <authorList>
            <person name="Yang X."/>
            <person name="Kang M."/>
            <person name="Yang Y."/>
            <person name="Xiong H."/>
            <person name="Wang M."/>
            <person name="Zhang Z."/>
            <person name="Wang Z."/>
            <person name="Wu H."/>
            <person name="Ma T."/>
            <person name="Liu J."/>
            <person name="Xi Z."/>
        </authorList>
    </citation>
    <scope>NUCLEOTIDE SEQUENCE [LARGE SCALE GENOMIC DNA]</scope>
    <source>
        <strain evidence="16">J267</strain>
        <tissue evidence="16">Leaf</tissue>
    </source>
</reference>
<dbReference type="GO" id="GO:0005634">
    <property type="term" value="C:nucleus"/>
    <property type="evidence" value="ECO:0007669"/>
    <property type="project" value="UniProtKB-SubCell"/>
</dbReference>
<keyword evidence="4" id="KW-0805">Transcription regulation</keyword>
<evidence type="ECO:0000256" key="7">
    <source>
        <dbReference type="ARBA" id="ARBA00023155"/>
    </source>
</evidence>
<dbReference type="GO" id="GO:0008289">
    <property type="term" value="F:lipid binding"/>
    <property type="evidence" value="ECO:0007669"/>
    <property type="project" value="InterPro"/>
</dbReference>
<evidence type="ECO:0000256" key="10">
    <source>
        <dbReference type="PROSITE-ProRule" id="PRU00108"/>
    </source>
</evidence>
<dbReference type="Gene3D" id="1.10.10.60">
    <property type="entry name" value="Homeodomain-like"/>
    <property type="match status" value="1"/>
</dbReference>
<dbReference type="PROSITE" id="PS50071">
    <property type="entry name" value="HOMEOBOX_2"/>
    <property type="match status" value="1"/>
</dbReference>
<comment type="subcellular location">
    <subcellularLocation>
        <location evidence="1 10 11">Nucleus</location>
    </subcellularLocation>
</comment>
<feature type="coiled-coil region" evidence="12">
    <location>
        <begin position="90"/>
        <end position="138"/>
    </location>
</feature>
<keyword evidence="8" id="KW-0804">Transcription</keyword>